<accession>A0A6M3T8Q8</accession>
<sequence length="97" mass="11493">MIRQVITTNPCYKTTLLEVGTKDSAIRIEFDDWQLYETSKRGPRWYDLIHEQHHRHLPKPIDPDLVMLYEYLKESGRVIHLTPSIAAQTIQFLKETN</sequence>
<dbReference type="Proteomes" id="UP000502596">
    <property type="component" value="Segment"/>
</dbReference>
<evidence type="ECO:0000313" key="1">
    <source>
        <dbReference type="EMBL" id="QJD54656.1"/>
    </source>
</evidence>
<dbReference type="EMBL" id="MT104466">
    <property type="protein sequence ID" value="QJD54656.1"/>
    <property type="molecule type" value="Genomic_DNA"/>
</dbReference>
<proteinExistence type="predicted"/>
<evidence type="ECO:0000313" key="2">
    <source>
        <dbReference type="Proteomes" id="UP000502596"/>
    </source>
</evidence>
<organism evidence="1 2">
    <name type="scientific">Pseudomonas phage MR2</name>
    <dbReference type="NCBI Taxonomy" id="2711170"/>
    <lineage>
        <taxon>Viruses</taxon>
        <taxon>Duplodnaviria</taxon>
        <taxon>Heunggongvirae</taxon>
        <taxon>Uroviricota</taxon>
        <taxon>Caudoviricetes</taxon>
        <taxon>Autographivirales</taxon>
        <taxon>Autotranscriptaviridae</taxon>
        <taxon>Studiervirinae</taxon>
        <taxon>Hennigervirus</taxon>
        <taxon>Hennigervirus MR2</taxon>
    </lineage>
</organism>
<keyword evidence="2" id="KW-1185">Reference proteome</keyword>
<gene>
    <name evidence="1" type="ORF">PssvBMR2_gp13</name>
</gene>
<reference evidence="1 2" key="1">
    <citation type="journal article" date="2020" name="Microb. Biotechnol.">
        <title>Phage biocontrol to combat Pseudomonas syringae pathogens causing disease in cherry.</title>
        <authorList>
            <person name="Rabiey M."/>
            <person name="Roy S.R."/>
            <person name="Holtappels D."/>
            <person name="Franceschetti L."/>
            <person name="Quilty B.J."/>
            <person name="Creeth R."/>
            <person name="Sundin G.W."/>
            <person name="Wagemans J."/>
            <person name="Lavigne R."/>
            <person name="Jackson R.W."/>
        </authorList>
    </citation>
    <scope>NUCLEOTIDE SEQUENCE [LARGE SCALE GENOMIC DNA]</scope>
</reference>
<name>A0A6M3T8Q8_9CAUD</name>
<protein>
    <submittedName>
        <fullName evidence="1">Uncharacterized protein</fullName>
    </submittedName>
</protein>